<evidence type="ECO:0000313" key="3">
    <source>
        <dbReference type="EMBL" id="KAL1634314.1"/>
    </source>
</evidence>
<feature type="transmembrane region" description="Helical" evidence="1">
    <location>
        <begin position="215"/>
        <end position="238"/>
    </location>
</feature>
<dbReference type="PANTHER" id="PTHR34502:SF5">
    <property type="entry name" value="DUF6594 DOMAIN-CONTAINING PROTEIN"/>
    <property type="match status" value="1"/>
</dbReference>
<evidence type="ECO:0000313" key="4">
    <source>
        <dbReference type="Proteomes" id="UP001521116"/>
    </source>
</evidence>
<keyword evidence="4" id="KW-1185">Reference proteome</keyword>
<keyword evidence="1" id="KW-1133">Transmembrane helix</keyword>
<organism evidence="3 4">
    <name type="scientific">Neofusicoccum ribis</name>
    <dbReference type="NCBI Taxonomy" id="45134"/>
    <lineage>
        <taxon>Eukaryota</taxon>
        <taxon>Fungi</taxon>
        <taxon>Dikarya</taxon>
        <taxon>Ascomycota</taxon>
        <taxon>Pezizomycotina</taxon>
        <taxon>Dothideomycetes</taxon>
        <taxon>Dothideomycetes incertae sedis</taxon>
        <taxon>Botryosphaeriales</taxon>
        <taxon>Botryosphaeriaceae</taxon>
        <taxon>Neofusicoccum</taxon>
    </lineage>
</organism>
<feature type="transmembrane region" description="Helical" evidence="1">
    <location>
        <begin position="270"/>
        <end position="289"/>
    </location>
</feature>
<comment type="caution">
    <text evidence="3">The sequence shown here is derived from an EMBL/GenBank/DDBJ whole genome shotgun (WGS) entry which is preliminary data.</text>
</comment>
<keyword evidence="1" id="KW-0472">Membrane</keyword>
<sequence>MQNACQAKVPAGYPKLAEQMGQMPETAIFRRFGFLNAQNLLYMQAELVILEKHLRRVQAEDAESGSEVRSQYAEDWFYLSTATNDEGGNDEQWELVKEIRGKLREYNDTLLQQIKLATVEPPGTFDMQYLQKYLESREMSDGILSGADRTLWGSIDKPDDRAKDLLSLLCRHSEVLFSKWVTEKVVTKLIKLRYDSESSRERDLRNYKDNKVLRWTFLFASVLASALPVVSIAILYCVHSLKARLGLIAAFNVLLSFVLATFTSAKRAEVFAVAAAFAAVQVVFVQVGTEDTQ</sequence>
<dbReference type="PANTHER" id="PTHR34502">
    <property type="entry name" value="DUF6594 DOMAIN-CONTAINING PROTEIN-RELATED"/>
    <property type="match status" value="1"/>
</dbReference>
<feature type="domain" description="DUF6594" evidence="2">
    <location>
        <begin position="13"/>
        <end position="282"/>
    </location>
</feature>
<keyword evidence="1" id="KW-0812">Transmembrane</keyword>
<gene>
    <name evidence="3" type="ORF">SLS56_002324</name>
</gene>
<proteinExistence type="predicted"/>
<feature type="transmembrane region" description="Helical" evidence="1">
    <location>
        <begin position="245"/>
        <end position="264"/>
    </location>
</feature>
<protein>
    <recommendedName>
        <fullName evidence="2">DUF6594 domain-containing protein</fullName>
    </recommendedName>
</protein>
<dbReference type="Pfam" id="PF20237">
    <property type="entry name" value="DUF6594"/>
    <property type="match status" value="1"/>
</dbReference>
<evidence type="ECO:0000256" key="1">
    <source>
        <dbReference type="SAM" id="Phobius"/>
    </source>
</evidence>
<accession>A0ABR3T421</accession>
<dbReference type="Proteomes" id="UP001521116">
    <property type="component" value="Unassembled WGS sequence"/>
</dbReference>
<name>A0ABR3T421_9PEZI</name>
<evidence type="ECO:0000259" key="2">
    <source>
        <dbReference type="Pfam" id="PF20237"/>
    </source>
</evidence>
<dbReference type="EMBL" id="JAJVDC020000016">
    <property type="protein sequence ID" value="KAL1634314.1"/>
    <property type="molecule type" value="Genomic_DNA"/>
</dbReference>
<dbReference type="InterPro" id="IPR046529">
    <property type="entry name" value="DUF6594"/>
</dbReference>
<reference evidence="3 4" key="1">
    <citation type="submission" date="2024-02" db="EMBL/GenBank/DDBJ databases">
        <title>De novo assembly and annotation of 12 fungi associated with fruit tree decline syndrome in Ontario, Canada.</title>
        <authorList>
            <person name="Sulman M."/>
            <person name="Ellouze W."/>
            <person name="Ilyukhin E."/>
        </authorList>
    </citation>
    <scope>NUCLEOTIDE SEQUENCE [LARGE SCALE GENOMIC DNA]</scope>
    <source>
        <strain evidence="3 4">M1-105</strain>
    </source>
</reference>